<name>A0ABR0QXC0_GOSAR</name>
<evidence type="ECO:0000313" key="2">
    <source>
        <dbReference type="Proteomes" id="UP001358586"/>
    </source>
</evidence>
<gene>
    <name evidence="1" type="ORF">PVK06_000096</name>
</gene>
<sequence>MNCFSVGCRTVCAATPMPLLGSMGSCVADSASVAMPRKSDSSSTAEEFIWSELGRTLFKHESLILIKI</sequence>
<organism evidence="1 2">
    <name type="scientific">Gossypium arboreum</name>
    <name type="common">Tree cotton</name>
    <name type="synonym">Gossypium nanking</name>
    <dbReference type="NCBI Taxonomy" id="29729"/>
    <lineage>
        <taxon>Eukaryota</taxon>
        <taxon>Viridiplantae</taxon>
        <taxon>Streptophyta</taxon>
        <taxon>Embryophyta</taxon>
        <taxon>Tracheophyta</taxon>
        <taxon>Spermatophyta</taxon>
        <taxon>Magnoliopsida</taxon>
        <taxon>eudicotyledons</taxon>
        <taxon>Gunneridae</taxon>
        <taxon>Pentapetalae</taxon>
        <taxon>rosids</taxon>
        <taxon>malvids</taxon>
        <taxon>Malvales</taxon>
        <taxon>Malvaceae</taxon>
        <taxon>Malvoideae</taxon>
        <taxon>Gossypium</taxon>
    </lineage>
</organism>
<keyword evidence="2" id="KW-1185">Reference proteome</keyword>
<dbReference type="Proteomes" id="UP001358586">
    <property type="component" value="Chromosome 1"/>
</dbReference>
<evidence type="ECO:0008006" key="3">
    <source>
        <dbReference type="Google" id="ProtNLM"/>
    </source>
</evidence>
<reference evidence="1 2" key="1">
    <citation type="submission" date="2023-03" db="EMBL/GenBank/DDBJ databases">
        <title>WGS of Gossypium arboreum.</title>
        <authorList>
            <person name="Yu D."/>
        </authorList>
    </citation>
    <scope>NUCLEOTIDE SEQUENCE [LARGE SCALE GENOMIC DNA]</scope>
    <source>
        <tissue evidence="1">Leaf</tissue>
    </source>
</reference>
<proteinExistence type="predicted"/>
<accession>A0ABR0QXC0</accession>
<dbReference type="EMBL" id="JARKNE010000001">
    <property type="protein sequence ID" value="KAK5843961.1"/>
    <property type="molecule type" value="Genomic_DNA"/>
</dbReference>
<evidence type="ECO:0000313" key="1">
    <source>
        <dbReference type="EMBL" id="KAK5843961.1"/>
    </source>
</evidence>
<protein>
    <recommendedName>
        <fullName evidence="3">Secreted protein</fullName>
    </recommendedName>
</protein>
<comment type="caution">
    <text evidence="1">The sequence shown here is derived from an EMBL/GenBank/DDBJ whole genome shotgun (WGS) entry which is preliminary data.</text>
</comment>